<protein>
    <recommendedName>
        <fullName evidence="3">Rna-directed dna polymerase from mobile element jockey-like</fullName>
    </recommendedName>
</protein>
<evidence type="ECO:0000313" key="1">
    <source>
        <dbReference type="EMBL" id="KAL3288571.1"/>
    </source>
</evidence>
<accession>A0ABD2PC71</accession>
<sequence>MSTLFVSGLAPEMDANSLAEYLKEKQLYEGCTSEKMKTKKDCADSLKVIHYNVRSIRNKLDEFEASLVNDHIDIIVLTEHWLRSEEMSSFKISNYKSAT</sequence>
<dbReference type="AlphaFoldDB" id="A0ABD2PC71"/>
<name>A0ABD2PC71_9CUCU</name>
<dbReference type="InterPro" id="IPR036691">
    <property type="entry name" value="Endo/exonu/phosph_ase_sf"/>
</dbReference>
<comment type="caution">
    <text evidence="1">The sequence shown here is derived from an EMBL/GenBank/DDBJ whole genome shotgun (WGS) entry which is preliminary data.</text>
</comment>
<evidence type="ECO:0000313" key="2">
    <source>
        <dbReference type="Proteomes" id="UP001516400"/>
    </source>
</evidence>
<dbReference type="Proteomes" id="UP001516400">
    <property type="component" value="Unassembled WGS sequence"/>
</dbReference>
<reference evidence="1 2" key="1">
    <citation type="journal article" date="2021" name="BMC Biol.">
        <title>Horizontally acquired antibacterial genes associated with adaptive radiation of ladybird beetles.</title>
        <authorList>
            <person name="Li H.S."/>
            <person name="Tang X.F."/>
            <person name="Huang Y.H."/>
            <person name="Xu Z.Y."/>
            <person name="Chen M.L."/>
            <person name="Du X.Y."/>
            <person name="Qiu B.Y."/>
            <person name="Chen P.T."/>
            <person name="Zhang W."/>
            <person name="Slipinski A."/>
            <person name="Escalona H.E."/>
            <person name="Waterhouse R.M."/>
            <person name="Zwick A."/>
            <person name="Pang H."/>
        </authorList>
    </citation>
    <scope>NUCLEOTIDE SEQUENCE [LARGE SCALE GENOMIC DNA]</scope>
    <source>
        <strain evidence="1">SYSU2018</strain>
    </source>
</reference>
<proteinExistence type="predicted"/>
<organism evidence="1 2">
    <name type="scientific">Cryptolaemus montrouzieri</name>
    <dbReference type="NCBI Taxonomy" id="559131"/>
    <lineage>
        <taxon>Eukaryota</taxon>
        <taxon>Metazoa</taxon>
        <taxon>Ecdysozoa</taxon>
        <taxon>Arthropoda</taxon>
        <taxon>Hexapoda</taxon>
        <taxon>Insecta</taxon>
        <taxon>Pterygota</taxon>
        <taxon>Neoptera</taxon>
        <taxon>Endopterygota</taxon>
        <taxon>Coleoptera</taxon>
        <taxon>Polyphaga</taxon>
        <taxon>Cucujiformia</taxon>
        <taxon>Coccinelloidea</taxon>
        <taxon>Coccinellidae</taxon>
        <taxon>Scymninae</taxon>
        <taxon>Scymnini</taxon>
        <taxon>Cryptolaemus</taxon>
    </lineage>
</organism>
<keyword evidence="2" id="KW-1185">Reference proteome</keyword>
<gene>
    <name evidence="1" type="ORF">HHI36_003010</name>
</gene>
<dbReference type="EMBL" id="JABFTP020000185">
    <property type="protein sequence ID" value="KAL3288571.1"/>
    <property type="molecule type" value="Genomic_DNA"/>
</dbReference>
<evidence type="ECO:0008006" key="3">
    <source>
        <dbReference type="Google" id="ProtNLM"/>
    </source>
</evidence>
<dbReference type="Gene3D" id="3.60.10.10">
    <property type="entry name" value="Endonuclease/exonuclease/phosphatase"/>
    <property type="match status" value="1"/>
</dbReference>
<dbReference type="SUPFAM" id="SSF56219">
    <property type="entry name" value="DNase I-like"/>
    <property type="match status" value="1"/>
</dbReference>